<protein>
    <submittedName>
        <fullName evidence="1">Uncharacterized protein</fullName>
    </submittedName>
</protein>
<sequence length="83" mass="9314">MTFSLIQPVLPKRLIMINRVLVSRRVDLKQVNEGVAAAAILFTYQLERELLAGEIDPDLAVRKARVLCRAAAFSHPDRTEAAR</sequence>
<reference evidence="2" key="1">
    <citation type="journal article" date="2019" name="Int. J. Syst. Evol. Microbiol.">
        <title>The Global Catalogue of Microorganisms (GCM) 10K type strain sequencing project: providing services to taxonomists for standard genome sequencing and annotation.</title>
        <authorList>
            <consortium name="The Broad Institute Genomics Platform"/>
            <consortium name="The Broad Institute Genome Sequencing Center for Infectious Disease"/>
            <person name="Wu L."/>
            <person name="Ma J."/>
        </authorList>
    </citation>
    <scope>NUCLEOTIDE SEQUENCE [LARGE SCALE GENOMIC DNA]</scope>
    <source>
        <strain evidence="2">NBRC 103632</strain>
    </source>
</reference>
<proteinExistence type="predicted"/>
<dbReference type="Proteomes" id="UP001157440">
    <property type="component" value="Unassembled WGS sequence"/>
</dbReference>
<dbReference type="EMBL" id="BSPL01000017">
    <property type="protein sequence ID" value="GLS71269.1"/>
    <property type="molecule type" value="Genomic_DNA"/>
</dbReference>
<keyword evidence="2" id="KW-1185">Reference proteome</keyword>
<evidence type="ECO:0000313" key="1">
    <source>
        <dbReference type="EMBL" id="GLS71269.1"/>
    </source>
</evidence>
<comment type="caution">
    <text evidence="1">The sequence shown here is derived from an EMBL/GenBank/DDBJ whole genome shotgun (WGS) entry which is preliminary data.</text>
</comment>
<organism evidence="1 2">
    <name type="scientific">Methylobacterium tardum</name>
    <dbReference type="NCBI Taxonomy" id="374432"/>
    <lineage>
        <taxon>Bacteria</taxon>
        <taxon>Pseudomonadati</taxon>
        <taxon>Pseudomonadota</taxon>
        <taxon>Alphaproteobacteria</taxon>
        <taxon>Hyphomicrobiales</taxon>
        <taxon>Methylobacteriaceae</taxon>
        <taxon>Methylobacterium</taxon>
    </lineage>
</organism>
<name>A0AA37THX4_9HYPH</name>
<dbReference type="AlphaFoldDB" id="A0AA37THX4"/>
<dbReference type="RefSeq" id="WP_238194312.1">
    <property type="nucleotide sequence ID" value="NZ_BPQZ01000001.1"/>
</dbReference>
<gene>
    <name evidence="1" type="ORF">GCM10007890_32820</name>
</gene>
<evidence type="ECO:0000313" key="2">
    <source>
        <dbReference type="Proteomes" id="UP001157440"/>
    </source>
</evidence>
<accession>A0AA37THX4</accession>